<comment type="cofactor">
    <cofactor evidence="1">
        <name>Zn(2+)</name>
        <dbReference type="ChEBI" id="CHEBI:29105"/>
    </cofactor>
</comment>
<dbReference type="CDD" id="cd06163">
    <property type="entry name" value="S2P-M50_PDZ_RseP-like"/>
    <property type="match status" value="1"/>
</dbReference>
<evidence type="ECO:0000256" key="5">
    <source>
        <dbReference type="ARBA" id="ARBA00022692"/>
    </source>
</evidence>
<keyword evidence="4 14" id="KW-0645">Protease</keyword>
<dbReference type="RefSeq" id="WP_341350692.1">
    <property type="nucleotide sequence ID" value="NZ_FNKK01000002.1"/>
</dbReference>
<dbReference type="InterPro" id="IPR041489">
    <property type="entry name" value="PDZ_6"/>
</dbReference>
<sequence length="453" mass="48981">MDSASLVNVAALLGYGGFTVVWLYIAGLLIFLLGLMASIALHELGHLIPAKKFGIRVTQYMVGFGPTLWSRRRGETEYGIKWIPFGGYIRMIGMLPPRPEDEPGKLRRASTGPFQGLIDTAREAALEEIRPGDENRVFYRKPWWQKVIIMAGGPAMNFVLAFILFAVVLMGFGVATEQTVVAEVPQCVKTEQAARENPECTPSDPLSPAAEAGLRPGDRVVSVAGRPVSDWDELSRAIRAEQAGPVQIGIERDGKPLTLTANLIAQERESLDKPGTYEIVGYLGISPKVEIQRQDLGAVVAHMGDLTARTAVALVNLPQKMVGVWEAAFSGEERDRDGPIGVVGAGRIGGEVAALDIPVENKIAFFVNLLAGFNLAVGMFNLIPLLPLDGGHIAGGLWEGLKRGFARITRRPMPGHVDIAKALPLTYAMALIMIVMAGLLMYADLVNPVRLTD</sequence>
<keyword evidence="5 12" id="KW-0812">Transmembrane</keyword>
<dbReference type="CDD" id="cd23081">
    <property type="entry name" value="cpPDZ_EcRseP-like"/>
    <property type="match status" value="1"/>
</dbReference>
<organism evidence="14 15">
    <name type="scientific">Thermostaphylospora chromogena</name>
    <dbReference type="NCBI Taxonomy" id="35622"/>
    <lineage>
        <taxon>Bacteria</taxon>
        <taxon>Bacillati</taxon>
        <taxon>Actinomycetota</taxon>
        <taxon>Actinomycetes</taxon>
        <taxon>Streptosporangiales</taxon>
        <taxon>Thermomonosporaceae</taxon>
        <taxon>Thermostaphylospora</taxon>
    </lineage>
</organism>
<evidence type="ECO:0000256" key="11">
    <source>
        <dbReference type="SAM" id="MobiDB-lite"/>
    </source>
</evidence>
<dbReference type="GO" id="GO:0016020">
    <property type="term" value="C:membrane"/>
    <property type="evidence" value="ECO:0007669"/>
    <property type="project" value="UniProtKB-SubCell"/>
</dbReference>
<dbReference type="GO" id="GO:0004222">
    <property type="term" value="F:metalloendopeptidase activity"/>
    <property type="evidence" value="ECO:0007669"/>
    <property type="project" value="InterPro"/>
</dbReference>
<keyword evidence="6" id="KW-0378">Hydrolase</keyword>
<dbReference type="InterPro" id="IPR004387">
    <property type="entry name" value="Pept_M50_Zn"/>
</dbReference>
<feature type="region of interest" description="Disordered" evidence="11">
    <location>
        <begin position="194"/>
        <end position="213"/>
    </location>
</feature>
<evidence type="ECO:0000256" key="8">
    <source>
        <dbReference type="ARBA" id="ARBA00022989"/>
    </source>
</evidence>
<feature type="transmembrane region" description="Helical" evidence="12">
    <location>
        <begin position="147"/>
        <end position="172"/>
    </location>
</feature>
<evidence type="ECO:0000256" key="1">
    <source>
        <dbReference type="ARBA" id="ARBA00001947"/>
    </source>
</evidence>
<dbReference type="STRING" id="35622.SAMN04489764_5244"/>
<dbReference type="AlphaFoldDB" id="A0A1H1I6S6"/>
<dbReference type="InterPro" id="IPR036034">
    <property type="entry name" value="PDZ_sf"/>
</dbReference>
<dbReference type="GO" id="GO:0006508">
    <property type="term" value="P:proteolysis"/>
    <property type="evidence" value="ECO:0007669"/>
    <property type="project" value="UniProtKB-KW"/>
</dbReference>
<comment type="similarity">
    <text evidence="3">Belongs to the peptidase M50B family.</text>
</comment>
<feature type="transmembrane region" description="Helical" evidence="12">
    <location>
        <begin position="20"/>
        <end position="41"/>
    </location>
</feature>
<dbReference type="PANTHER" id="PTHR42837:SF2">
    <property type="entry name" value="MEMBRANE METALLOPROTEASE ARASP2, CHLOROPLASTIC-RELATED"/>
    <property type="match status" value="1"/>
</dbReference>
<feature type="domain" description="PDZ" evidence="13">
    <location>
        <begin position="168"/>
        <end position="254"/>
    </location>
</feature>
<evidence type="ECO:0000313" key="15">
    <source>
        <dbReference type="Proteomes" id="UP000217103"/>
    </source>
</evidence>
<gene>
    <name evidence="14" type="ORF">SAMN04489764_5244</name>
</gene>
<keyword evidence="9" id="KW-0482">Metalloprotease</keyword>
<evidence type="ECO:0000256" key="6">
    <source>
        <dbReference type="ARBA" id="ARBA00022801"/>
    </source>
</evidence>
<dbReference type="Proteomes" id="UP000217103">
    <property type="component" value="Unassembled WGS sequence"/>
</dbReference>
<feature type="transmembrane region" description="Helical" evidence="12">
    <location>
        <begin position="363"/>
        <end position="383"/>
    </location>
</feature>
<accession>A0A1H1I6S6</accession>
<evidence type="ECO:0000256" key="2">
    <source>
        <dbReference type="ARBA" id="ARBA00004141"/>
    </source>
</evidence>
<evidence type="ECO:0000256" key="9">
    <source>
        <dbReference type="ARBA" id="ARBA00023049"/>
    </source>
</evidence>
<evidence type="ECO:0000313" key="14">
    <source>
        <dbReference type="EMBL" id="SDR33068.1"/>
    </source>
</evidence>
<dbReference type="SMART" id="SM00228">
    <property type="entry name" value="PDZ"/>
    <property type="match status" value="1"/>
</dbReference>
<comment type="subcellular location">
    <subcellularLocation>
        <location evidence="2">Membrane</location>
        <topology evidence="2">Multi-pass membrane protein</topology>
    </subcellularLocation>
</comment>
<keyword evidence="15" id="KW-1185">Reference proteome</keyword>
<dbReference type="SUPFAM" id="SSF50156">
    <property type="entry name" value="PDZ domain-like"/>
    <property type="match status" value="1"/>
</dbReference>
<dbReference type="EMBL" id="FNKK01000002">
    <property type="protein sequence ID" value="SDR33068.1"/>
    <property type="molecule type" value="Genomic_DNA"/>
</dbReference>
<evidence type="ECO:0000256" key="7">
    <source>
        <dbReference type="ARBA" id="ARBA00022833"/>
    </source>
</evidence>
<feature type="transmembrane region" description="Helical" evidence="12">
    <location>
        <begin position="422"/>
        <end position="443"/>
    </location>
</feature>
<dbReference type="Gene3D" id="2.30.42.10">
    <property type="match status" value="1"/>
</dbReference>
<proteinExistence type="inferred from homology"/>
<dbReference type="InterPro" id="IPR008915">
    <property type="entry name" value="Peptidase_M50"/>
</dbReference>
<keyword evidence="8 12" id="KW-1133">Transmembrane helix</keyword>
<evidence type="ECO:0000256" key="4">
    <source>
        <dbReference type="ARBA" id="ARBA00022670"/>
    </source>
</evidence>
<dbReference type="InterPro" id="IPR001478">
    <property type="entry name" value="PDZ"/>
</dbReference>
<protein>
    <submittedName>
        <fullName evidence="14">Membrane-associated protease RseP, regulator of RpoE activity</fullName>
    </submittedName>
</protein>
<name>A0A1H1I6S6_9ACTN</name>
<dbReference type="Pfam" id="PF02163">
    <property type="entry name" value="Peptidase_M50"/>
    <property type="match status" value="1"/>
</dbReference>
<reference evidence="14 15" key="1">
    <citation type="submission" date="2016-10" db="EMBL/GenBank/DDBJ databases">
        <authorList>
            <person name="de Groot N.N."/>
        </authorList>
    </citation>
    <scope>NUCLEOTIDE SEQUENCE [LARGE SCALE GENOMIC DNA]</scope>
    <source>
        <strain evidence="14 15">DSM 43794</strain>
    </source>
</reference>
<evidence type="ECO:0000256" key="3">
    <source>
        <dbReference type="ARBA" id="ARBA00007931"/>
    </source>
</evidence>
<dbReference type="PANTHER" id="PTHR42837">
    <property type="entry name" value="REGULATOR OF SIGMA-E PROTEASE RSEP"/>
    <property type="match status" value="1"/>
</dbReference>
<evidence type="ECO:0000256" key="12">
    <source>
        <dbReference type="SAM" id="Phobius"/>
    </source>
</evidence>
<keyword evidence="10 12" id="KW-0472">Membrane</keyword>
<keyword evidence="7" id="KW-0862">Zinc</keyword>
<evidence type="ECO:0000259" key="13">
    <source>
        <dbReference type="SMART" id="SM00228"/>
    </source>
</evidence>
<dbReference type="Pfam" id="PF17820">
    <property type="entry name" value="PDZ_6"/>
    <property type="match status" value="1"/>
</dbReference>
<evidence type="ECO:0000256" key="10">
    <source>
        <dbReference type="ARBA" id="ARBA00023136"/>
    </source>
</evidence>